<keyword evidence="3" id="KW-1185">Reference proteome</keyword>
<sequence>MSAYDMPIPPRGNRVSVSHPSLLGGSGAVGIIRSLRLDRHPKVATLVALWLLGLFSAFLSPAPVRITPEMQARFEEGMELVQDAEQRLAWAYSEYVEARAQVQAAQVWFWRFRPEHRKVVRDRQVWEAQARAEVERLSAEKASKLSSAKSELGIWSEAGLSEGRALFWDSYGRGKLFAQRQSLWDAMYSMLLSREPDALGRILNLVAIVCVNFTTGMLMSLLFFVFALPGMIASFRPDILSAIVFFGLASIGALSVIVSFLGLLYGGSVTFVYAIAGPSVGRLDARRRARRIRYRSHYD</sequence>
<dbReference type="Proteomes" id="UP000708148">
    <property type="component" value="Unassembled WGS sequence"/>
</dbReference>
<dbReference type="AlphaFoldDB" id="A0A8S1IY19"/>
<evidence type="ECO:0000313" key="2">
    <source>
        <dbReference type="EMBL" id="CAD7698789.1"/>
    </source>
</evidence>
<keyword evidence="1" id="KW-0472">Membrane</keyword>
<feature type="transmembrane region" description="Helical" evidence="1">
    <location>
        <begin position="239"/>
        <end position="258"/>
    </location>
</feature>
<evidence type="ECO:0000313" key="3">
    <source>
        <dbReference type="Proteomes" id="UP000708148"/>
    </source>
</evidence>
<feature type="transmembrane region" description="Helical" evidence="1">
    <location>
        <begin position="43"/>
        <end position="64"/>
    </location>
</feature>
<gene>
    <name evidence="2" type="ORF">OSTQU699_LOCUS4148</name>
</gene>
<comment type="caution">
    <text evidence="2">The sequence shown here is derived from an EMBL/GenBank/DDBJ whole genome shotgun (WGS) entry which is preliminary data.</text>
</comment>
<dbReference type="OrthoDB" id="202063at2759"/>
<organism evidence="2 3">
    <name type="scientific">Ostreobium quekettii</name>
    <dbReference type="NCBI Taxonomy" id="121088"/>
    <lineage>
        <taxon>Eukaryota</taxon>
        <taxon>Viridiplantae</taxon>
        <taxon>Chlorophyta</taxon>
        <taxon>core chlorophytes</taxon>
        <taxon>Ulvophyceae</taxon>
        <taxon>TCBD clade</taxon>
        <taxon>Bryopsidales</taxon>
        <taxon>Ostreobineae</taxon>
        <taxon>Ostreobiaceae</taxon>
        <taxon>Ostreobium</taxon>
    </lineage>
</organism>
<proteinExistence type="predicted"/>
<evidence type="ECO:0000256" key="1">
    <source>
        <dbReference type="SAM" id="Phobius"/>
    </source>
</evidence>
<keyword evidence="1" id="KW-1133">Transmembrane helix</keyword>
<accession>A0A8S1IY19</accession>
<dbReference type="EMBL" id="CAJHUC010000886">
    <property type="protein sequence ID" value="CAD7698789.1"/>
    <property type="molecule type" value="Genomic_DNA"/>
</dbReference>
<reference evidence="2" key="1">
    <citation type="submission" date="2020-12" db="EMBL/GenBank/DDBJ databases">
        <authorList>
            <person name="Iha C."/>
        </authorList>
    </citation>
    <scope>NUCLEOTIDE SEQUENCE</scope>
</reference>
<protein>
    <submittedName>
        <fullName evidence="2">Uncharacterized protein</fullName>
    </submittedName>
</protein>
<keyword evidence="1" id="KW-0812">Transmembrane</keyword>
<feature type="transmembrane region" description="Helical" evidence="1">
    <location>
        <begin position="202"/>
        <end position="227"/>
    </location>
</feature>
<name>A0A8S1IY19_9CHLO</name>